<reference evidence="2 3" key="1">
    <citation type="journal article" date="2014" name="Nature">
        <title>An environmental bacterial taxon with a large and distinct metabolic repertoire.</title>
        <authorList>
            <person name="Wilson M.C."/>
            <person name="Mori T."/>
            <person name="Ruckert C."/>
            <person name="Uria A.R."/>
            <person name="Helf M.J."/>
            <person name="Takada K."/>
            <person name="Gernert C."/>
            <person name="Steffens U.A."/>
            <person name="Heycke N."/>
            <person name="Schmitt S."/>
            <person name="Rinke C."/>
            <person name="Helfrich E.J."/>
            <person name="Brachmann A.O."/>
            <person name="Gurgui C."/>
            <person name="Wakimoto T."/>
            <person name="Kracht M."/>
            <person name="Crusemann M."/>
            <person name="Hentschel U."/>
            <person name="Abe I."/>
            <person name="Matsunaga S."/>
            <person name="Kalinowski J."/>
            <person name="Takeyama H."/>
            <person name="Piel J."/>
        </authorList>
    </citation>
    <scope>NUCLEOTIDE SEQUENCE [LARGE SCALE GENOMIC DNA]</scope>
    <source>
        <strain evidence="3">TSY2</strain>
    </source>
</reference>
<accession>W4M1N7</accession>
<evidence type="ECO:0000313" key="3">
    <source>
        <dbReference type="Proteomes" id="UP000019140"/>
    </source>
</evidence>
<dbReference type="AlphaFoldDB" id="W4M1N7"/>
<organism evidence="2 3">
    <name type="scientific">Candidatus Entotheonella gemina</name>
    <dbReference type="NCBI Taxonomy" id="1429439"/>
    <lineage>
        <taxon>Bacteria</taxon>
        <taxon>Pseudomonadati</taxon>
        <taxon>Nitrospinota/Tectimicrobiota group</taxon>
        <taxon>Candidatus Tectimicrobiota</taxon>
        <taxon>Candidatus Entotheonellia</taxon>
        <taxon>Candidatus Entotheonellales</taxon>
        <taxon>Candidatus Entotheonellaceae</taxon>
        <taxon>Candidatus Entotheonella</taxon>
    </lineage>
</organism>
<keyword evidence="3" id="KW-1185">Reference proteome</keyword>
<dbReference type="Pfam" id="PF07364">
    <property type="entry name" value="DUF1485"/>
    <property type="match status" value="1"/>
</dbReference>
<dbReference type="EMBL" id="AZHX01001263">
    <property type="protein sequence ID" value="ETX04254.1"/>
    <property type="molecule type" value="Genomic_DNA"/>
</dbReference>
<name>W4M1N7_9BACT</name>
<comment type="caution">
    <text evidence="2">The sequence shown here is derived from an EMBL/GenBank/DDBJ whole genome shotgun (WGS) entry which is preliminary data.</text>
</comment>
<gene>
    <name evidence="2" type="ORF">ETSY2_29850</name>
</gene>
<dbReference type="HOGENOM" id="CLU_2463342_0_0_7"/>
<dbReference type="InterPro" id="IPR015995">
    <property type="entry name" value="MlrC_N"/>
</dbReference>
<dbReference type="Proteomes" id="UP000019140">
    <property type="component" value="Unassembled WGS sequence"/>
</dbReference>
<evidence type="ECO:0000313" key="2">
    <source>
        <dbReference type="EMBL" id="ETX04254.1"/>
    </source>
</evidence>
<proteinExistence type="predicted"/>
<feature type="domain" description="Microcystin LR degradation protein MlrC N-terminal" evidence="1">
    <location>
        <begin position="7"/>
        <end position="66"/>
    </location>
</feature>
<evidence type="ECO:0000259" key="1">
    <source>
        <dbReference type="Pfam" id="PF07364"/>
    </source>
</evidence>
<protein>
    <recommendedName>
        <fullName evidence="1">Microcystin LR degradation protein MlrC N-terminal domain-containing protein</fullName>
    </recommendedName>
</protein>
<sequence length="88" mass="9257">MTITPPRIAILGIHLEANAFAPTTTGADFRESCYFEGEAMLAEAAKPAPAMPAEIPGFIAAMNATGTWEPADPNHLVRARRTGGAGIY</sequence>